<dbReference type="EMBL" id="LR899011">
    <property type="protein sequence ID" value="CAD7086331.1"/>
    <property type="molecule type" value="Genomic_DNA"/>
</dbReference>
<dbReference type="AlphaFoldDB" id="A0A7R8USQ0"/>
<protein>
    <submittedName>
        <fullName evidence="1">Uncharacterized protein</fullName>
    </submittedName>
</protein>
<evidence type="ECO:0000313" key="2">
    <source>
        <dbReference type="Proteomes" id="UP000594454"/>
    </source>
</evidence>
<organism evidence="1 2">
    <name type="scientific">Hermetia illucens</name>
    <name type="common">Black soldier fly</name>
    <dbReference type="NCBI Taxonomy" id="343691"/>
    <lineage>
        <taxon>Eukaryota</taxon>
        <taxon>Metazoa</taxon>
        <taxon>Ecdysozoa</taxon>
        <taxon>Arthropoda</taxon>
        <taxon>Hexapoda</taxon>
        <taxon>Insecta</taxon>
        <taxon>Pterygota</taxon>
        <taxon>Neoptera</taxon>
        <taxon>Endopterygota</taxon>
        <taxon>Diptera</taxon>
        <taxon>Brachycera</taxon>
        <taxon>Stratiomyomorpha</taxon>
        <taxon>Stratiomyidae</taxon>
        <taxon>Hermetiinae</taxon>
        <taxon>Hermetia</taxon>
    </lineage>
</organism>
<dbReference type="Proteomes" id="UP000594454">
    <property type="component" value="Chromosome 3"/>
</dbReference>
<gene>
    <name evidence="1" type="ORF">HERILL_LOCUS9112</name>
</gene>
<dbReference type="InParanoid" id="A0A7R8USQ0"/>
<name>A0A7R8USQ0_HERIL</name>
<proteinExistence type="predicted"/>
<sequence>MERQEVAAGEQDEKLMYREVSTYKEVIQPENANDIPKLMEEMVQQVEKRQAGIDNLQSGQDILKSQDVISQGFGVQSVSLKGLRQARIFIEKVQRLHSSNIQKITFYE</sequence>
<reference evidence="1 2" key="1">
    <citation type="submission" date="2020-11" db="EMBL/GenBank/DDBJ databases">
        <authorList>
            <person name="Wallbank WR R."/>
            <person name="Pardo Diaz C."/>
            <person name="Kozak K."/>
            <person name="Martin S."/>
            <person name="Jiggins C."/>
            <person name="Moest M."/>
            <person name="Warren A I."/>
            <person name="Generalovic N T."/>
            <person name="Byers J.R.P. K."/>
            <person name="Montejo-Kovacevich G."/>
            <person name="Yen C E."/>
        </authorList>
    </citation>
    <scope>NUCLEOTIDE SEQUENCE [LARGE SCALE GENOMIC DNA]</scope>
</reference>
<evidence type="ECO:0000313" key="1">
    <source>
        <dbReference type="EMBL" id="CAD7086331.1"/>
    </source>
</evidence>
<accession>A0A7R8USQ0</accession>
<keyword evidence="2" id="KW-1185">Reference proteome</keyword>